<dbReference type="Gene3D" id="3.100.10.20">
    <property type="entry name" value="CRISPR-associated endonuclease Cas1, N-terminal domain"/>
    <property type="match status" value="1"/>
</dbReference>
<dbReference type="EMBL" id="LS483447">
    <property type="protein sequence ID" value="SQH72902.1"/>
    <property type="molecule type" value="Genomic_DNA"/>
</dbReference>
<accession>A0A2X4SFV4</accession>
<gene>
    <name evidence="10" type="primary">cas1</name>
    <name evidence="11" type="ORF">HQ38_07035</name>
    <name evidence="12" type="ORF">NCTC12858_00737</name>
</gene>
<dbReference type="Proteomes" id="UP000030136">
    <property type="component" value="Unassembled WGS sequence"/>
</dbReference>
<evidence type="ECO:0000313" key="14">
    <source>
        <dbReference type="Proteomes" id="UP000249300"/>
    </source>
</evidence>
<dbReference type="InterPro" id="IPR002729">
    <property type="entry name" value="CRISPR-assoc_Cas1"/>
</dbReference>
<reference evidence="11 13" key="1">
    <citation type="submission" date="2014-08" db="EMBL/GenBank/DDBJ databases">
        <title>Porphyromonas crevioricanis strain:COT-253_OH1447 Genome sequencing.</title>
        <authorList>
            <person name="Wallis C."/>
            <person name="Deusch O."/>
            <person name="O'Flynn C."/>
            <person name="Davis I."/>
            <person name="Jospin G."/>
            <person name="Darling A.E."/>
            <person name="Coil D.A."/>
            <person name="Alexiev A."/>
            <person name="Horsfall A."/>
            <person name="Kirkwood N."/>
            <person name="Harris S."/>
            <person name="Eisen J.A."/>
        </authorList>
    </citation>
    <scope>NUCLEOTIDE SEQUENCE [LARGE SCALE GENOMIC DNA]</scope>
    <source>
        <strain evidence="13">COT-253 OH1447</strain>
        <strain evidence="11">COT-253_OH1447</strain>
    </source>
</reference>
<dbReference type="InterPro" id="IPR042211">
    <property type="entry name" value="CRISPR-assoc_Cas1_N"/>
</dbReference>
<dbReference type="GO" id="GO:0003677">
    <property type="term" value="F:DNA binding"/>
    <property type="evidence" value="ECO:0007669"/>
    <property type="project" value="UniProtKB-KW"/>
</dbReference>
<sequence>MFTHKDIEFRTIFVVNCVRERNLRVSNGELLLEEKADDSSKVKTLTKLPFQKILALFIVGHITITTPLIDKCQKYGVALIVMKPNFRPVFFWSNPAEANYLLRQRQYQMDKEDLTIARVIISNKICNQIKTLLDTRRKDSLTESAVEKCRLLLPLANTCTDYSELMGIEGAASREFFAAFFQQQNWKARRPRTKCDVINATLDIGYTILFNYIECFLRLFGFDLYVGVFHRLWFRRKSLVCDLIEPFRCLIDKAVRTAFNRKQFTEKDFDFKRGEYYLKLEKNKEYQRFFFEVLIPYKRDVFSYVQAYYRCFMQKKSVKKYPQFLI</sequence>
<keyword evidence="5 10" id="KW-0460">Magnesium</keyword>
<dbReference type="HAMAP" id="MF_01470">
    <property type="entry name" value="Cas1"/>
    <property type="match status" value="1"/>
</dbReference>
<dbReference type="KEGG" id="pcre:NCTC12858_00737"/>
<evidence type="ECO:0000313" key="13">
    <source>
        <dbReference type="Proteomes" id="UP000030136"/>
    </source>
</evidence>
<evidence type="ECO:0000256" key="2">
    <source>
        <dbReference type="ARBA" id="ARBA00022723"/>
    </source>
</evidence>
<comment type="subunit">
    <text evidence="9 10">Homodimer, forms a heterotetramer with a Cas2 homodimer.</text>
</comment>
<dbReference type="Pfam" id="PF01867">
    <property type="entry name" value="Cas_Cas1"/>
    <property type="match status" value="1"/>
</dbReference>
<dbReference type="EC" id="3.1.-.-" evidence="10"/>
<keyword evidence="14" id="KW-1185">Reference proteome</keyword>
<dbReference type="GO" id="GO:0051607">
    <property type="term" value="P:defense response to virus"/>
    <property type="evidence" value="ECO:0007669"/>
    <property type="project" value="UniProtKB-UniRule"/>
</dbReference>
<evidence type="ECO:0000313" key="12">
    <source>
        <dbReference type="EMBL" id="SQH72902.1"/>
    </source>
</evidence>
<keyword evidence="4 10" id="KW-0378">Hydrolase</keyword>
<evidence type="ECO:0000256" key="3">
    <source>
        <dbReference type="ARBA" id="ARBA00022759"/>
    </source>
</evidence>
<dbReference type="Gene3D" id="1.20.120.920">
    <property type="entry name" value="CRISPR-associated endonuclease Cas1, C-terminal domain"/>
    <property type="match status" value="1"/>
</dbReference>
<keyword evidence="8 10" id="KW-0464">Manganese</keyword>
<evidence type="ECO:0000256" key="9">
    <source>
        <dbReference type="ARBA" id="ARBA00038592"/>
    </source>
</evidence>
<dbReference type="EMBL" id="JQJC01000021">
    <property type="protein sequence ID" value="KGN93959.1"/>
    <property type="molecule type" value="Genomic_DNA"/>
</dbReference>
<comment type="similarity">
    <text evidence="10">Belongs to the CRISPR-associated endonuclease Cas1 family.</text>
</comment>
<feature type="binding site" evidence="10">
    <location>
        <position position="169"/>
    </location>
    <ligand>
        <name>Mn(2+)</name>
        <dbReference type="ChEBI" id="CHEBI:29035"/>
    </ligand>
</feature>
<dbReference type="AlphaFoldDB" id="A0A2X4SFV4"/>
<keyword evidence="7 10" id="KW-0238">DNA-binding</keyword>
<evidence type="ECO:0000256" key="10">
    <source>
        <dbReference type="HAMAP-Rule" id="MF_01470"/>
    </source>
</evidence>
<dbReference type="GO" id="GO:0016787">
    <property type="term" value="F:hydrolase activity"/>
    <property type="evidence" value="ECO:0007669"/>
    <property type="project" value="UniProtKB-KW"/>
</dbReference>
<keyword evidence="6 10" id="KW-0051">Antiviral defense</keyword>
<dbReference type="RefSeq" id="WP_023941264.1">
    <property type="nucleotide sequence ID" value="NZ_JQJC01000021.1"/>
</dbReference>
<dbReference type="PANTHER" id="PTHR34353">
    <property type="entry name" value="CRISPR-ASSOCIATED ENDONUCLEASE CAS1 1"/>
    <property type="match status" value="1"/>
</dbReference>
<feature type="binding site" evidence="10">
    <location>
        <position position="245"/>
    </location>
    <ligand>
        <name>Mn(2+)</name>
        <dbReference type="ChEBI" id="CHEBI:29035"/>
    </ligand>
</feature>
<evidence type="ECO:0000256" key="5">
    <source>
        <dbReference type="ARBA" id="ARBA00022842"/>
    </source>
</evidence>
<dbReference type="GO" id="GO:0046872">
    <property type="term" value="F:metal ion binding"/>
    <property type="evidence" value="ECO:0007669"/>
    <property type="project" value="UniProtKB-UniRule"/>
</dbReference>
<keyword evidence="2 10" id="KW-0479">Metal-binding</keyword>
<comment type="function">
    <text evidence="10">CRISPR (clustered regularly interspaced short palindromic repeat), is an adaptive immune system that provides protection against mobile genetic elements (viruses, transposable elements and conjugative plasmids). CRISPR clusters contain spacers, sequences complementary to antecedent mobile elements, and target invading nucleic acids. CRISPR clusters are transcribed and processed into CRISPR RNA (crRNA). Acts as a dsDNA endonuclease. Involved in the integration of spacer DNA into the CRISPR cassette.</text>
</comment>
<dbReference type="CDD" id="cd09634">
    <property type="entry name" value="Cas1_I-II-III"/>
    <property type="match status" value="1"/>
</dbReference>
<name>A0A2X4SFV4_9PORP</name>
<evidence type="ECO:0000256" key="6">
    <source>
        <dbReference type="ARBA" id="ARBA00023118"/>
    </source>
</evidence>
<reference evidence="12 14" key="2">
    <citation type="submission" date="2018-06" db="EMBL/GenBank/DDBJ databases">
        <authorList>
            <consortium name="Pathogen Informatics"/>
            <person name="Doyle S."/>
        </authorList>
    </citation>
    <scope>NUCLEOTIDE SEQUENCE [LARGE SCALE GENOMIC DNA]</scope>
    <source>
        <strain evidence="12 14">NCTC12858</strain>
    </source>
</reference>
<dbReference type="NCBIfam" id="TIGR00287">
    <property type="entry name" value="cas1"/>
    <property type="match status" value="1"/>
</dbReference>
<dbReference type="InterPro" id="IPR027617">
    <property type="entry name" value="Cas1_PREFRAN"/>
</dbReference>
<evidence type="ECO:0000256" key="8">
    <source>
        <dbReference type="ARBA" id="ARBA00023211"/>
    </source>
</evidence>
<proteinExistence type="inferred from homology"/>
<dbReference type="InterPro" id="IPR050646">
    <property type="entry name" value="Cas1"/>
</dbReference>
<keyword evidence="3 10" id="KW-0255">Endonuclease</keyword>
<keyword evidence="1 10" id="KW-0540">Nuclease</keyword>
<feature type="binding site" evidence="10">
    <location>
        <position position="230"/>
    </location>
    <ligand>
        <name>Mn(2+)</name>
        <dbReference type="ChEBI" id="CHEBI:29035"/>
    </ligand>
</feature>
<dbReference type="PANTHER" id="PTHR34353:SF2">
    <property type="entry name" value="CRISPR-ASSOCIATED ENDONUCLEASE CAS1 1"/>
    <property type="match status" value="1"/>
</dbReference>
<evidence type="ECO:0000256" key="4">
    <source>
        <dbReference type="ARBA" id="ARBA00022801"/>
    </source>
</evidence>
<organism evidence="12 14">
    <name type="scientific">Porphyromonas crevioricanis</name>
    <dbReference type="NCBI Taxonomy" id="393921"/>
    <lineage>
        <taxon>Bacteria</taxon>
        <taxon>Pseudomonadati</taxon>
        <taxon>Bacteroidota</taxon>
        <taxon>Bacteroidia</taxon>
        <taxon>Bacteroidales</taxon>
        <taxon>Porphyromonadaceae</taxon>
        <taxon>Porphyromonas</taxon>
    </lineage>
</organism>
<protein>
    <recommendedName>
        <fullName evidence="10">CRISPR-associated endonuclease Cas1</fullName>
        <ecNumber evidence="10">3.1.-.-</ecNumber>
    </recommendedName>
</protein>
<dbReference type="Proteomes" id="UP000249300">
    <property type="component" value="Chromosome 1"/>
</dbReference>
<comment type="cofactor">
    <cofactor evidence="10">
        <name>Mg(2+)</name>
        <dbReference type="ChEBI" id="CHEBI:18420"/>
    </cofactor>
    <cofactor evidence="10">
        <name>Mn(2+)</name>
        <dbReference type="ChEBI" id="CHEBI:29035"/>
    </cofactor>
</comment>
<dbReference type="GO" id="GO:0043571">
    <property type="term" value="P:maintenance of CRISPR repeat elements"/>
    <property type="evidence" value="ECO:0007669"/>
    <property type="project" value="UniProtKB-UniRule"/>
</dbReference>
<evidence type="ECO:0000256" key="7">
    <source>
        <dbReference type="ARBA" id="ARBA00023125"/>
    </source>
</evidence>
<evidence type="ECO:0000256" key="1">
    <source>
        <dbReference type="ARBA" id="ARBA00022722"/>
    </source>
</evidence>
<evidence type="ECO:0000313" key="11">
    <source>
        <dbReference type="EMBL" id="KGN93959.1"/>
    </source>
</evidence>
<dbReference type="GO" id="GO:0004520">
    <property type="term" value="F:DNA endonuclease activity"/>
    <property type="evidence" value="ECO:0007669"/>
    <property type="project" value="InterPro"/>
</dbReference>
<dbReference type="NCBIfam" id="TIGR04329">
    <property type="entry name" value="cas1_PREFRAN"/>
    <property type="match status" value="1"/>
</dbReference>
<dbReference type="InterPro" id="IPR042206">
    <property type="entry name" value="CRISPR-assoc_Cas1_C"/>
</dbReference>